<dbReference type="InterPro" id="IPR014349">
    <property type="entry name" value="Rieske_Fe-S_prot"/>
</dbReference>
<evidence type="ECO:0000256" key="6">
    <source>
        <dbReference type="ARBA" id="ARBA00023014"/>
    </source>
</evidence>
<reference evidence="12 13" key="1">
    <citation type="submission" date="2022-06" db="EMBL/GenBank/DDBJ databases">
        <title>Paraconexibacter antarcticus.</title>
        <authorList>
            <person name="Kim C.S."/>
        </authorList>
    </citation>
    <scope>NUCLEOTIDE SEQUENCE [LARGE SCALE GENOMIC DNA]</scope>
    <source>
        <strain evidence="12 13">02-257</strain>
    </source>
</reference>
<keyword evidence="6" id="KW-0411">Iron-sulfur</keyword>
<feature type="transmembrane region" description="Helical" evidence="10">
    <location>
        <begin position="20"/>
        <end position="40"/>
    </location>
</feature>
<dbReference type="EMBL" id="CP098502">
    <property type="protein sequence ID" value="UTI64579.1"/>
    <property type="molecule type" value="Genomic_DNA"/>
</dbReference>
<evidence type="ECO:0000256" key="9">
    <source>
        <dbReference type="ARBA" id="ARBA00034078"/>
    </source>
</evidence>
<keyword evidence="13" id="KW-1185">Reference proteome</keyword>
<evidence type="ECO:0000256" key="7">
    <source>
        <dbReference type="ARBA" id="ARBA00023157"/>
    </source>
</evidence>
<protein>
    <recommendedName>
        <fullName evidence="2">Cytochrome bc1 complex Rieske iron-sulfur subunit</fullName>
    </recommendedName>
    <alternativeName>
        <fullName evidence="8">Cytochrome bc1 reductase complex subunit QcrA</fullName>
    </alternativeName>
</protein>
<keyword evidence="10" id="KW-0812">Transmembrane</keyword>
<dbReference type="PROSITE" id="PS51318">
    <property type="entry name" value="TAT"/>
    <property type="match status" value="1"/>
</dbReference>
<dbReference type="PRINTS" id="PR00162">
    <property type="entry name" value="RIESKE"/>
</dbReference>
<evidence type="ECO:0000256" key="1">
    <source>
        <dbReference type="ARBA" id="ARBA00002494"/>
    </source>
</evidence>
<dbReference type="PROSITE" id="PS51296">
    <property type="entry name" value="RIESKE"/>
    <property type="match status" value="1"/>
</dbReference>
<feature type="domain" description="Rieske" evidence="11">
    <location>
        <begin position="102"/>
        <end position="165"/>
    </location>
</feature>
<evidence type="ECO:0000313" key="12">
    <source>
        <dbReference type="EMBL" id="UTI64579.1"/>
    </source>
</evidence>
<dbReference type="SUPFAM" id="SSF50022">
    <property type="entry name" value="ISP domain"/>
    <property type="match status" value="1"/>
</dbReference>
<dbReference type="InterPro" id="IPR017941">
    <property type="entry name" value="Rieske_2Fe-2S"/>
</dbReference>
<accession>A0ABY5DSK4</accession>
<evidence type="ECO:0000256" key="5">
    <source>
        <dbReference type="ARBA" id="ARBA00023004"/>
    </source>
</evidence>
<keyword evidence="4" id="KW-0479">Metal-binding</keyword>
<evidence type="ECO:0000256" key="10">
    <source>
        <dbReference type="SAM" id="Phobius"/>
    </source>
</evidence>
<evidence type="ECO:0000256" key="8">
    <source>
        <dbReference type="ARBA" id="ARBA00029586"/>
    </source>
</evidence>
<dbReference type="PANTHER" id="PTHR10134">
    <property type="entry name" value="CYTOCHROME B-C1 COMPLEX SUBUNIT RIESKE, MITOCHONDRIAL"/>
    <property type="match status" value="1"/>
</dbReference>
<evidence type="ECO:0000256" key="3">
    <source>
        <dbReference type="ARBA" id="ARBA00022714"/>
    </source>
</evidence>
<dbReference type="CDD" id="cd03467">
    <property type="entry name" value="Rieske"/>
    <property type="match status" value="1"/>
</dbReference>
<organism evidence="12 13">
    <name type="scientific">Paraconexibacter antarcticus</name>
    <dbReference type="NCBI Taxonomy" id="2949664"/>
    <lineage>
        <taxon>Bacteria</taxon>
        <taxon>Bacillati</taxon>
        <taxon>Actinomycetota</taxon>
        <taxon>Thermoleophilia</taxon>
        <taxon>Solirubrobacterales</taxon>
        <taxon>Paraconexibacteraceae</taxon>
        <taxon>Paraconexibacter</taxon>
    </lineage>
</organism>
<evidence type="ECO:0000256" key="2">
    <source>
        <dbReference type="ARBA" id="ARBA00015816"/>
    </source>
</evidence>
<evidence type="ECO:0000313" key="13">
    <source>
        <dbReference type="Proteomes" id="UP001056035"/>
    </source>
</evidence>
<dbReference type="RefSeq" id="WP_254571280.1">
    <property type="nucleotide sequence ID" value="NZ_CP098502.1"/>
</dbReference>
<evidence type="ECO:0000256" key="4">
    <source>
        <dbReference type="ARBA" id="ARBA00022723"/>
    </source>
</evidence>
<evidence type="ECO:0000259" key="11">
    <source>
        <dbReference type="PROSITE" id="PS51296"/>
    </source>
</evidence>
<dbReference type="InterPro" id="IPR036922">
    <property type="entry name" value="Rieske_2Fe-2S_sf"/>
</dbReference>
<proteinExistence type="predicted"/>
<dbReference type="Pfam" id="PF00355">
    <property type="entry name" value="Rieske"/>
    <property type="match status" value="1"/>
</dbReference>
<keyword evidence="3" id="KW-0001">2Fe-2S</keyword>
<keyword evidence="7" id="KW-1015">Disulfide bond</keyword>
<dbReference type="InterPro" id="IPR006311">
    <property type="entry name" value="TAT_signal"/>
</dbReference>
<keyword evidence="5" id="KW-0408">Iron</keyword>
<dbReference type="InterPro" id="IPR005805">
    <property type="entry name" value="Rieske_Fe-S_prot_C"/>
</dbReference>
<comment type="function">
    <text evidence="1">Iron-sulfur subunit of the cytochrome bc1 complex, an essential component of the respiratory electron transport chain required for ATP synthesis. The bc1 complex catalyzes the oxidation of menaquinol and the reduction of cytochrome c in the respiratory chain. The bc1 complex operates through a Q-cycle mechanism that couples electron transfer to generation of the proton gradient that drives ATP synthesis.</text>
</comment>
<keyword evidence="10" id="KW-1133">Transmembrane helix</keyword>
<gene>
    <name evidence="12" type="ORF">NBH00_25005</name>
</gene>
<sequence length="207" mass="22808">MPGAFDGETVTRRRFMTGTAHTAGAISASAFLLPALGFAMGPIFEKKEESWQDVGPVADFPDDNYVPKTITISSGIGEVGKSTVYMRKHNDAIDGKRKDEYDGFVAISTRCMHLGCPVSYKSAAQRFICPCHGGVYDFVGRVDGGPPVRPLDRFYTRIRNGQVQIGPRFSVNQELRRFSPRDPGEALDGIGQYLYPSRPSIRKIPNT</sequence>
<name>A0ABY5DSK4_9ACTN</name>
<keyword evidence="10" id="KW-0472">Membrane</keyword>
<dbReference type="Proteomes" id="UP001056035">
    <property type="component" value="Chromosome"/>
</dbReference>
<dbReference type="Gene3D" id="2.102.10.10">
    <property type="entry name" value="Rieske [2Fe-2S] iron-sulphur domain"/>
    <property type="match status" value="1"/>
</dbReference>
<comment type="cofactor">
    <cofactor evidence="9">
        <name>[2Fe-2S] cluster</name>
        <dbReference type="ChEBI" id="CHEBI:190135"/>
    </cofactor>
</comment>